<dbReference type="Pfam" id="PF00339">
    <property type="entry name" value="Arrestin_N"/>
    <property type="match status" value="1"/>
</dbReference>
<evidence type="ECO:0000313" key="5">
    <source>
        <dbReference type="Proteomes" id="UP000193648"/>
    </source>
</evidence>
<feature type="region of interest" description="Disordered" evidence="1">
    <location>
        <begin position="692"/>
        <end position="783"/>
    </location>
</feature>
<evidence type="ECO:0008006" key="6">
    <source>
        <dbReference type="Google" id="ProtNLM"/>
    </source>
</evidence>
<dbReference type="InterPro" id="IPR011021">
    <property type="entry name" value="Arrestin-like_N"/>
</dbReference>
<feature type="compositionally biased region" description="Low complexity" evidence="1">
    <location>
        <begin position="507"/>
        <end position="528"/>
    </location>
</feature>
<dbReference type="EMBL" id="MCFF01000005">
    <property type="protein sequence ID" value="ORZ26977.1"/>
    <property type="molecule type" value="Genomic_DNA"/>
</dbReference>
<reference evidence="4 5" key="1">
    <citation type="submission" date="2016-07" db="EMBL/GenBank/DDBJ databases">
        <title>Pervasive Adenine N6-methylation of Active Genes in Fungi.</title>
        <authorList>
            <consortium name="DOE Joint Genome Institute"/>
            <person name="Mondo S.J."/>
            <person name="Dannebaum R.O."/>
            <person name="Kuo R.C."/>
            <person name="Labutti K."/>
            <person name="Haridas S."/>
            <person name="Kuo A."/>
            <person name="Salamov A."/>
            <person name="Ahrendt S.R."/>
            <person name="Lipzen A."/>
            <person name="Sullivan W."/>
            <person name="Andreopoulos W.B."/>
            <person name="Clum A."/>
            <person name="Lindquist E."/>
            <person name="Daum C."/>
            <person name="Ramamoorthy G.K."/>
            <person name="Gryganskyi A."/>
            <person name="Culley D."/>
            <person name="Magnuson J.K."/>
            <person name="James T.Y."/>
            <person name="O'Malley M.A."/>
            <person name="Stajich J.E."/>
            <person name="Spatafora J.W."/>
            <person name="Visel A."/>
            <person name="Grigoriev I.V."/>
        </authorList>
    </citation>
    <scope>NUCLEOTIDE SEQUENCE [LARGE SCALE GENOMIC DNA]</scope>
    <source>
        <strain evidence="4 5">NRRL 3116</strain>
    </source>
</reference>
<name>A0A1Y2GXH2_9FUNG</name>
<feature type="compositionally biased region" description="Polar residues" evidence="1">
    <location>
        <begin position="536"/>
        <end position="547"/>
    </location>
</feature>
<feature type="compositionally biased region" description="Polar residues" evidence="1">
    <location>
        <begin position="692"/>
        <end position="705"/>
    </location>
</feature>
<dbReference type="Gene3D" id="2.60.40.640">
    <property type="match status" value="2"/>
</dbReference>
<dbReference type="OrthoDB" id="9984275at2759"/>
<dbReference type="InterPro" id="IPR014756">
    <property type="entry name" value="Ig_E-set"/>
</dbReference>
<feature type="compositionally biased region" description="Pro residues" evidence="1">
    <location>
        <begin position="744"/>
        <end position="756"/>
    </location>
</feature>
<feature type="region of interest" description="Disordered" evidence="1">
    <location>
        <begin position="808"/>
        <end position="827"/>
    </location>
</feature>
<feature type="compositionally biased region" description="Low complexity" evidence="1">
    <location>
        <begin position="816"/>
        <end position="825"/>
    </location>
</feature>
<proteinExistence type="predicted"/>
<dbReference type="Proteomes" id="UP000193648">
    <property type="component" value="Unassembled WGS sequence"/>
</dbReference>
<feature type="domain" description="Arrestin C-terminal-like" evidence="3">
    <location>
        <begin position="211"/>
        <end position="345"/>
    </location>
</feature>
<feature type="compositionally biased region" description="Polar residues" evidence="1">
    <location>
        <begin position="468"/>
        <end position="477"/>
    </location>
</feature>
<feature type="region of interest" description="Disordered" evidence="1">
    <location>
        <begin position="498"/>
        <end position="675"/>
    </location>
</feature>
<dbReference type="STRING" id="64571.A0A1Y2GXH2"/>
<feature type="region of interest" description="Disordered" evidence="1">
    <location>
        <begin position="391"/>
        <end position="440"/>
    </location>
</feature>
<gene>
    <name evidence="4" type="ORF">BCR41DRAFT_419402</name>
</gene>
<dbReference type="GeneID" id="33571599"/>
<feature type="compositionally biased region" description="Polar residues" evidence="1">
    <location>
        <begin position="654"/>
        <end position="668"/>
    </location>
</feature>
<dbReference type="SUPFAM" id="SSF81296">
    <property type="entry name" value="E set domains"/>
    <property type="match status" value="2"/>
</dbReference>
<protein>
    <recommendedName>
        <fullName evidence="6">Arrestin C-terminal-like domain-containing protein</fullName>
    </recommendedName>
</protein>
<feature type="compositionally biased region" description="Low complexity" evidence="1">
    <location>
        <begin position="556"/>
        <end position="565"/>
    </location>
</feature>
<feature type="compositionally biased region" description="Low complexity" evidence="1">
    <location>
        <begin position="610"/>
        <end position="634"/>
    </location>
</feature>
<dbReference type="RefSeq" id="XP_021884724.1">
    <property type="nucleotide sequence ID" value="XM_022029756.1"/>
</dbReference>
<comment type="caution">
    <text evidence="4">The sequence shown here is derived from an EMBL/GenBank/DDBJ whole genome shotgun (WGS) entry which is preliminary data.</text>
</comment>
<dbReference type="InterPro" id="IPR011022">
    <property type="entry name" value="Arrestin_C-like"/>
</dbReference>
<organism evidence="4 5">
    <name type="scientific">Lobosporangium transversale</name>
    <dbReference type="NCBI Taxonomy" id="64571"/>
    <lineage>
        <taxon>Eukaryota</taxon>
        <taxon>Fungi</taxon>
        <taxon>Fungi incertae sedis</taxon>
        <taxon>Mucoromycota</taxon>
        <taxon>Mortierellomycotina</taxon>
        <taxon>Mortierellomycetes</taxon>
        <taxon>Mortierellales</taxon>
        <taxon>Mortierellaceae</taxon>
        <taxon>Lobosporangium</taxon>
    </lineage>
</organism>
<feature type="domain" description="Arrestin-like N-terminal" evidence="2">
    <location>
        <begin position="41"/>
        <end position="168"/>
    </location>
</feature>
<evidence type="ECO:0000313" key="4">
    <source>
        <dbReference type="EMBL" id="ORZ26977.1"/>
    </source>
</evidence>
<accession>A0A1Y2GXH2</accession>
<keyword evidence="5" id="KW-1185">Reference proteome</keyword>
<dbReference type="InParanoid" id="A0A1Y2GXH2"/>
<dbReference type="Pfam" id="PF02752">
    <property type="entry name" value="Arrestin_C"/>
    <property type="match status" value="1"/>
</dbReference>
<feature type="compositionally biased region" description="Polar residues" evidence="1">
    <location>
        <begin position="714"/>
        <end position="723"/>
    </location>
</feature>
<evidence type="ECO:0000259" key="2">
    <source>
        <dbReference type="Pfam" id="PF00339"/>
    </source>
</evidence>
<feature type="region of interest" description="Disordered" evidence="1">
    <location>
        <begin position="458"/>
        <end position="477"/>
    </location>
</feature>
<sequence>MAVSSPQHPSIPPPALPPNALPRSTISLNFAQGGSTCLLRPNTVVRGQVELKLIKPCYASGIRVKLKAEESAIVLGQESNGDTVRQKYRQTVITLFDTEVMVSGSDNNDNELANWTEIAPGTHTFPFALKVPNVNFPPCIPDLEGFTIRYIWTAHVDGPFEPSLSSEEVLCQFIPNVLAPKPMEWTYHDIVGAAISKNSSHQLHKQATGIALDIRMHQQIYVPGDPLSMATTVINNSQNKVVGIDVVLRRTVKGTFTTTYANLSNQVQVDIMTNSVECKVRPGETGQVDILTTIPPSSVTHSIPTFESNFLKVFYELVCIVRVKRSVFAGGDTSYQCTIPIPIATHNIDNPMINGRTPRWTKSRMQPYFFEPSWSDPVGDLPAFLANEVSLPGTTTPLTTGGTSPTGTGRNESPTSTPSPASASAVSQAGSPGTSSSAMQEFLNGGSAELYRERTLKKSLTRSKSLKDIQSSRLNGSSWRAERDQLLNQRNEIVASLSNNKSITDLSQGQGSSNSNNKRSPPLGPRSRPSNEDRTGSLTSVDSNGNVGYTPPPPSSNSSSRPPKSSNRDMTLEQQAEIAKKASRRILPNQGSYTNEGILPPELANTEGLSNSNSNNSNNSSANTANNDGNNNAAYPMPTPGSQASGRVVPRRNASLSQRTHQSNNNYIPDQESLEAMPRGGHNAVAQYEANNGSNMSRGRSYNGGSDQGHYRNGQEQQQNGHSSAGHERIPYQHSLPAHQQPPGVLPPGVLPPSHPTSPSISPSGSSSQLERSPSRKDGLTINGALSSPTFAAVSEYASISKTINTAATKDEDGPSGSNTSSTSGAGLPALTKVIQPWERVERIHHQDWFRPGPHQTGALQTFEVSGISPSQQQAIPVLKKGLQRPIDVVQALNVDEHL</sequence>
<dbReference type="InterPro" id="IPR014752">
    <property type="entry name" value="Arrestin-like_C"/>
</dbReference>
<evidence type="ECO:0000256" key="1">
    <source>
        <dbReference type="SAM" id="MobiDB-lite"/>
    </source>
</evidence>
<evidence type="ECO:0000259" key="3">
    <source>
        <dbReference type="Pfam" id="PF02752"/>
    </source>
</evidence>
<dbReference type="AlphaFoldDB" id="A0A1Y2GXH2"/>
<feature type="compositionally biased region" description="Low complexity" evidence="1">
    <location>
        <begin position="757"/>
        <end position="768"/>
    </location>
</feature>
<feature type="compositionally biased region" description="Low complexity" evidence="1">
    <location>
        <begin position="391"/>
        <end position="433"/>
    </location>
</feature>